<dbReference type="GO" id="GO:0003887">
    <property type="term" value="F:DNA-directed DNA polymerase activity"/>
    <property type="evidence" value="ECO:0007669"/>
    <property type="project" value="UniProtKB-KW"/>
</dbReference>
<dbReference type="PRINTS" id="PR00868">
    <property type="entry name" value="DNAPOLI"/>
</dbReference>
<evidence type="ECO:0000256" key="12">
    <source>
        <dbReference type="ARBA" id="ARBA00023204"/>
    </source>
</evidence>
<evidence type="ECO:0000256" key="6">
    <source>
        <dbReference type="ARBA" id="ARBA00022722"/>
    </source>
</evidence>
<feature type="domain" description="3'-5' exonuclease" evidence="14">
    <location>
        <begin position="321"/>
        <end position="519"/>
    </location>
</feature>
<keyword evidence="11" id="KW-0238">DNA-binding</keyword>
<dbReference type="GO" id="GO:0003677">
    <property type="term" value="F:DNA binding"/>
    <property type="evidence" value="ECO:0007669"/>
    <property type="project" value="UniProtKB-KW"/>
</dbReference>
<dbReference type="Gene3D" id="3.30.420.10">
    <property type="entry name" value="Ribonuclease H-like superfamily/Ribonuclease H"/>
    <property type="match status" value="1"/>
</dbReference>
<dbReference type="Pfam" id="PF00476">
    <property type="entry name" value="DNA_pol_A"/>
    <property type="match status" value="1"/>
</dbReference>
<dbReference type="InterPro" id="IPR020045">
    <property type="entry name" value="DNA_polI_H3TH"/>
</dbReference>
<evidence type="ECO:0000259" key="16">
    <source>
        <dbReference type="SMART" id="SM00482"/>
    </source>
</evidence>
<dbReference type="PANTHER" id="PTHR10133:SF27">
    <property type="entry name" value="DNA POLYMERASE NU"/>
    <property type="match status" value="1"/>
</dbReference>
<dbReference type="InterPro" id="IPR002298">
    <property type="entry name" value="DNA_polymerase_A"/>
</dbReference>
<dbReference type="FunFam" id="1.10.150.20:FF:000003">
    <property type="entry name" value="DNA polymerase I"/>
    <property type="match status" value="1"/>
</dbReference>
<dbReference type="FunFam" id="3.40.50.1010:FF:000001">
    <property type="entry name" value="DNA polymerase I"/>
    <property type="match status" value="1"/>
</dbReference>
<dbReference type="GO" id="GO:0008408">
    <property type="term" value="F:3'-5' exonuclease activity"/>
    <property type="evidence" value="ECO:0007669"/>
    <property type="project" value="InterPro"/>
</dbReference>
<sequence>MSETPPRHVTLVDGSGFIFRAFHGLPMMTRPDGVPVNAVYGFTSMLMKLMQEQEAGHLAVIFDAGRTTFRSEIYPDYKAHRPEPPEELVPQFALIREAVRAFNVPCVELPGFEADDLIATYARLAREQGARVTIVSSDKDLMQLVGEGVEMFDPLKNRVIGPAEVFEKFAVAPDKVVDVQALAGDSTDNVPGVPGIGIKTAAQLITEYGDLESLLAAAAGIKQPKRRESLLAHADLARISRRLVELRRDVPVPEPLESFGLRAPDRDTLLAFVAAQGFRSIKSRIEQHLANGAAPAAAAPAAAGVPEPAQAPAAAEVEKDYELVLSAAALSRWVARAREAGVVAVDTETTGLDPLRCALVGISLATAPGRACYIPLLHDAGPAQGDLLGGGPAAGPDLLPKAEAVRLLRPLLEDPAVLKVGHNIKFDLQVLAGAGLDVAPIDDTMLLSYVLSCGLHGQGMDELAERALGYRTIPFSEVCGSGRNQITFDRVPLDKALDYAAEDADITLRLYQAFKPRLAPERLTTVYETLERPLVPVLAAMERRGILVDKAELQAISAEFAGRLTELEREICALAGREFNVGSPKQLGEILFETLGLPGGRKGKTGAYATGAEVLEQLAERHPLPQKVLDWRQLAKLKSTYADALVEQINPATGRVHTSFSMAATSTGRLASSDPNLQNIPIRTAEGRRIRRAFIAPPGHSLLSADYSQIELRLVAHVAGIEGLKQAFHHGDDIHAITASQVFGVPVAGMDPMVRRQAKAINFGIIYGISPFGLARQLGIPNGEAKAYIEAYFARYPEIRAYMEAAKQQMRDLGYVTTLFGRKCFIQGADQKNPAMRAFAERAAINAPIQGGAADIIKRAMIRLQPALDAAGLTAKMLLQVHDELVFEVPDAELEATRALVKREMEAAAVLSVPLLVETGAARTWAEAH</sequence>
<reference evidence="17" key="1">
    <citation type="submission" date="2016-10" db="EMBL/GenBank/DDBJ databases">
        <title>Sequence of Gallionella enrichment culture.</title>
        <authorList>
            <person name="Poehlein A."/>
            <person name="Muehling M."/>
            <person name="Daniel R."/>
        </authorList>
    </citation>
    <scope>NUCLEOTIDE SEQUENCE</scope>
</reference>
<dbReference type="PANTHER" id="PTHR10133">
    <property type="entry name" value="DNA POLYMERASE I"/>
    <property type="match status" value="1"/>
</dbReference>
<organism evidence="17">
    <name type="scientific">mine drainage metagenome</name>
    <dbReference type="NCBI Taxonomy" id="410659"/>
    <lineage>
        <taxon>unclassified sequences</taxon>
        <taxon>metagenomes</taxon>
        <taxon>ecological metagenomes</taxon>
    </lineage>
</organism>
<dbReference type="InterPro" id="IPR043502">
    <property type="entry name" value="DNA/RNA_pol_sf"/>
</dbReference>
<dbReference type="EMBL" id="MLJW01000034">
    <property type="protein sequence ID" value="OIR07998.1"/>
    <property type="molecule type" value="Genomic_DNA"/>
</dbReference>
<gene>
    <name evidence="17" type="primary">polA_4</name>
    <name evidence="17" type="ORF">GALL_98610</name>
</gene>
<keyword evidence="10" id="KW-0239">DNA-directed DNA polymerase</keyword>
<dbReference type="CDD" id="cd06139">
    <property type="entry name" value="DNA_polA_I_Ecoli_like_exo"/>
    <property type="match status" value="1"/>
</dbReference>
<evidence type="ECO:0000256" key="5">
    <source>
        <dbReference type="ARBA" id="ARBA00022705"/>
    </source>
</evidence>
<dbReference type="NCBIfam" id="TIGR00593">
    <property type="entry name" value="pola"/>
    <property type="match status" value="1"/>
</dbReference>
<dbReference type="PROSITE" id="PS00447">
    <property type="entry name" value="DNA_POLYMERASE_A"/>
    <property type="match status" value="1"/>
</dbReference>
<evidence type="ECO:0000256" key="13">
    <source>
        <dbReference type="ARBA" id="ARBA00049244"/>
    </source>
</evidence>
<evidence type="ECO:0000256" key="11">
    <source>
        <dbReference type="ARBA" id="ARBA00023125"/>
    </source>
</evidence>
<dbReference type="SMART" id="SM00475">
    <property type="entry name" value="53EXOc"/>
    <property type="match status" value="1"/>
</dbReference>
<dbReference type="Pfam" id="PF01367">
    <property type="entry name" value="5_3_exonuc"/>
    <property type="match status" value="1"/>
</dbReference>
<dbReference type="Gene3D" id="3.40.50.1010">
    <property type="entry name" value="5'-nuclease"/>
    <property type="match status" value="1"/>
</dbReference>
<dbReference type="FunFam" id="1.20.1060.10:FF:000001">
    <property type="entry name" value="DNA polymerase I"/>
    <property type="match status" value="1"/>
</dbReference>
<dbReference type="AlphaFoldDB" id="A0A1J5T782"/>
<dbReference type="NCBIfam" id="NF004397">
    <property type="entry name" value="PRK05755.1"/>
    <property type="match status" value="1"/>
</dbReference>
<evidence type="ECO:0000259" key="15">
    <source>
        <dbReference type="SMART" id="SM00475"/>
    </source>
</evidence>
<dbReference type="Gene3D" id="3.30.70.370">
    <property type="match status" value="1"/>
</dbReference>
<dbReference type="SMART" id="SM00474">
    <property type="entry name" value="35EXOc"/>
    <property type="match status" value="1"/>
</dbReference>
<accession>A0A1J5T782</accession>
<comment type="similarity">
    <text evidence="1">Belongs to the DNA polymerase type-A family.</text>
</comment>
<dbReference type="SUPFAM" id="SSF47807">
    <property type="entry name" value="5' to 3' exonuclease, C-terminal subdomain"/>
    <property type="match status" value="1"/>
</dbReference>
<dbReference type="InterPro" id="IPR020046">
    <property type="entry name" value="5-3_exonucl_a-hlix_arch_N"/>
</dbReference>
<dbReference type="SMART" id="SM00482">
    <property type="entry name" value="POLAc"/>
    <property type="match status" value="1"/>
</dbReference>
<dbReference type="InterPro" id="IPR008918">
    <property type="entry name" value="HhH2"/>
</dbReference>
<dbReference type="EC" id="2.7.7.7" evidence="2"/>
<dbReference type="CDD" id="cd08637">
    <property type="entry name" value="DNA_pol_A_pol_I_C"/>
    <property type="match status" value="1"/>
</dbReference>
<dbReference type="CDD" id="cd09898">
    <property type="entry name" value="H3TH_53EXO"/>
    <property type="match status" value="1"/>
</dbReference>
<keyword evidence="12" id="KW-0234">DNA repair</keyword>
<evidence type="ECO:0000256" key="10">
    <source>
        <dbReference type="ARBA" id="ARBA00022932"/>
    </source>
</evidence>
<dbReference type="GO" id="GO:0008409">
    <property type="term" value="F:5'-3' exonuclease activity"/>
    <property type="evidence" value="ECO:0007669"/>
    <property type="project" value="InterPro"/>
</dbReference>
<dbReference type="SUPFAM" id="SSF53098">
    <property type="entry name" value="Ribonuclease H-like"/>
    <property type="match status" value="1"/>
</dbReference>
<dbReference type="FunFam" id="1.10.150.20:FF:000002">
    <property type="entry name" value="DNA polymerase I"/>
    <property type="match status" value="1"/>
</dbReference>
<evidence type="ECO:0000256" key="1">
    <source>
        <dbReference type="ARBA" id="ARBA00007705"/>
    </source>
</evidence>
<keyword evidence="6" id="KW-0540">Nuclease</keyword>
<dbReference type="SUPFAM" id="SSF56672">
    <property type="entry name" value="DNA/RNA polymerases"/>
    <property type="match status" value="1"/>
</dbReference>
<name>A0A1J5T782_9ZZZZ</name>
<keyword evidence="4 17" id="KW-0548">Nucleotidyltransferase</keyword>
<proteinExistence type="inferred from homology"/>
<keyword evidence="9" id="KW-0269">Exonuclease</keyword>
<dbReference type="GO" id="GO:0006302">
    <property type="term" value="P:double-strand break repair"/>
    <property type="evidence" value="ECO:0007669"/>
    <property type="project" value="TreeGrafter"/>
</dbReference>
<evidence type="ECO:0000256" key="7">
    <source>
        <dbReference type="ARBA" id="ARBA00022763"/>
    </source>
</evidence>
<dbReference type="Pfam" id="PF02739">
    <property type="entry name" value="5_3_exonuc_N"/>
    <property type="match status" value="1"/>
</dbReference>
<dbReference type="SUPFAM" id="SSF88723">
    <property type="entry name" value="PIN domain-like"/>
    <property type="match status" value="1"/>
</dbReference>
<evidence type="ECO:0000256" key="8">
    <source>
        <dbReference type="ARBA" id="ARBA00022801"/>
    </source>
</evidence>
<evidence type="ECO:0000259" key="14">
    <source>
        <dbReference type="SMART" id="SM00474"/>
    </source>
</evidence>
<dbReference type="InterPro" id="IPR001098">
    <property type="entry name" value="DNA-dir_DNA_pol_A_palm_dom"/>
</dbReference>
<evidence type="ECO:0000256" key="9">
    <source>
        <dbReference type="ARBA" id="ARBA00022839"/>
    </source>
</evidence>
<dbReference type="InterPro" id="IPR036279">
    <property type="entry name" value="5-3_exonuclease_C_sf"/>
</dbReference>
<keyword evidence="3 17" id="KW-0808">Transferase</keyword>
<dbReference type="Gene3D" id="1.20.1060.10">
    <property type="entry name" value="Taq DNA Polymerase, Chain T, domain 4"/>
    <property type="match status" value="1"/>
</dbReference>
<comment type="caution">
    <text evidence="17">The sequence shown here is derived from an EMBL/GenBank/DDBJ whole genome shotgun (WGS) entry which is preliminary data.</text>
</comment>
<keyword evidence="8" id="KW-0378">Hydrolase</keyword>
<dbReference type="GO" id="GO:0006261">
    <property type="term" value="P:DNA-templated DNA replication"/>
    <property type="evidence" value="ECO:0007669"/>
    <property type="project" value="InterPro"/>
</dbReference>
<evidence type="ECO:0000313" key="17">
    <source>
        <dbReference type="EMBL" id="OIR07998.1"/>
    </source>
</evidence>
<keyword evidence="5" id="KW-0235">DNA replication</keyword>
<dbReference type="FunFam" id="3.30.420.10:FF:000026">
    <property type="entry name" value="DNA polymerase I"/>
    <property type="match status" value="1"/>
</dbReference>
<evidence type="ECO:0000256" key="4">
    <source>
        <dbReference type="ARBA" id="ARBA00022695"/>
    </source>
</evidence>
<dbReference type="CDD" id="cd09859">
    <property type="entry name" value="PIN_53EXO"/>
    <property type="match status" value="1"/>
</dbReference>
<protein>
    <recommendedName>
        <fullName evidence="2">DNA-directed DNA polymerase</fullName>
        <ecNumber evidence="2">2.7.7.7</ecNumber>
    </recommendedName>
</protein>
<feature type="domain" description="DNA-directed DNA polymerase family A palm" evidence="16">
    <location>
        <begin position="687"/>
        <end position="893"/>
    </location>
</feature>
<dbReference type="InterPro" id="IPR002562">
    <property type="entry name" value="3'-5'_exonuclease_dom"/>
</dbReference>
<feature type="domain" description="5'-3' exonuclease" evidence="15">
    <location>
        <begin position="7"/>
        <end position="262"/>
    </location>
</feature>
<dbReference type="SMART" id="SM00279">
    <property type="entry name" value="HhH2"/>
    <property type="match status" value="1"/>
</dbReference>
<keyword evidence="7" id="KW-0227">DNA damage</keyword>
<dbReference type="InterPro" id="IPR002421">
    <property type="entry name" value="5-3_exonuclease"/>
</dbReference>
<dbReference type="InterPro" id="IPR018320">
    <property type="entry name" value="DNA_polymerase_1"/>
</dbReference>
<dbReference type="Gene3D" id="1.10.150.20">
    <property type="entry name" value="5' to 3' exonuclease, C-terminal subdomain"/>
    <property type="match status" value="2"/>
</dbReference>
<dbReference type="InterPro" id="IPR029060">
    <property type="entry name" value="PIN-like_dom_sf"/>
</dbReference>
<evidence type="ECO:0000256" key="3">
    <source>
        <dbReference type="ARBA" id="ARBA00022679"/>
    </source>
</evidence>
<dbReference type="InterPro" id="IPR019760">
    <property type="entry name" value="DNA-dir_DNA_pol_A_CS"/>
</dbReference>
<comment type="catalytic activity">
    <reaction evidence="13">
        <text>DNA(n) + a 2'-deoxyribonucleoside 5'-triphosphate = DNA(n+1) + diphosphate</text>
        <dbReference type="Rhea" id="RHEA:22508"/>
        <dbReference type="Rhea" id="RHEA-COMP:17339"/>
        <dbReference type="Rhea" id="RHEA-COMP:17340"/>
        <dbReference type="ChEBI" id="CHEBI:33019"/>
        <dbReference type="ChEBI" id="CHEBI:61560"/>
        <dbReference type="ChEBI" id="CHEBI:173112"/>
        <dbReference type="EC" id="2.7.7.7"/>
    </reaction>
</comment>
<evidence type="ECO:0000256" key="2">
    <source>
        <dbReference type="ARBA" id="ARBA00012417"/>
    </source>
</evidence>
<dbReference type="InterPro" id="IPR012337">
    <property type="entry name" value="RNaseH-like_sf"/>
</dbReference>
<dbReference type="Pfam" id="PF01612">
    <property type="entry name" value="DNA_pol_A_exo1"/>
    <property type="match status" value="1"/>
</dbReference>
<dbReference type="InterPro" id="IPR036397">
    <property type="entry name" value="RNaseH_sf"/>
</dbReference>